<name>A0ABS3H0U7_9ENTE</name>
<sequence length="200" mass="22726">MKKYLISFVVSSIALLCMPSISLAADSHPMTITGEQVKYNTPYYLKDANENYGGVSFWPYASYDYVFFHKDKYVNGTKIVFEAKDMRDGVIRLGDLVGIKMLNANWPGWHYWTPSNGSLSNKGIYLNNKTWVQHELYSDSNTHSLGIGITYNWDHTKVFSQYFIDSSSWMYGDVHVAADGGPDMSNIANRNTPFKVIEAK</sequence>
<dbReference type="EMBL" id="JAFLWD010000032">
    <property type="protein sequence ID" value="MBO0441151.1"/>
    <property type="molecule type" value="Genomic_DNA"/>
</dbReference>
<dbReference type="SUPFAM" id="SSF50386">
    <property type="entry name" value="STI-like"/>
    <property type="match status" value="1"/>
</dbReference>
<reference evidence="2 3" key="1">
    <citation type="submission" date="2021-03" db="EMBL/GenBank/DDBJ databases">
        <title>Enterococcal diversity collection.</title>
        <authorList>
            <person name="Gilmore M.S."/>
            <person name="Schwartzman J."/>
            <person name="Van Tyne D."/>
            <person name="Martin M."/>
            <person name="Earl A.M."/>
            <person name="Manson A.L."/>
            <person name="Straub T."/>
            <person name="Salamzade R."/>
            <person name="Saavedra J."/>
            <person name="Lebreton F."/>
            <person name="Prichula J."/>
            <person name="Schaufler K."/>
            <person name="Gaca A."/>
            <person name="Sgardioli B."/>
            <person name="Wagenaar J."/>
            <person name="Strong T."/>
        </authorList>
    </citation>
    <scope>NUCLEOTIDE SEQUENCE [LARGE SCALE GENOMIC DNA]</scope>
    <source>
        <strain evidence="2 3">DIV0869a</strain>
    </source>
</reference>
<dbReference type="InterPro" id="IPR011065">
    <property type="entry name" value="Kunitz_inhibitor_STI-like_sf"/>
</dbReference>
<evidence type="ECO:0000313" key="3">
    <source>
        <dbReference type="Proteomes" id="UP000664632"/>
    </source>
</evidence>
<accession>A0ABS3H0U7</accession>
<feature type="signal peptide" evidence="1">
    <location>
        <begin position="1"/>
        <end position="24"/>
    </location>
</feature>
<keyword evidence="1" id="KW-0732">Signal</keyword>
<comment type="caution">
    <text evidence="2">The sequence shown here is derived from an EMBL/GenBank/DDBJ whole genome shotgun (WGS) entry which is preliminary data.</text>
</comment>
<evidence type="ECO:0000256" key="1">
    <source>
        <dbReference type="SAM" id="SignalP"/>
    </source>
</evidence>
<dbReference type="Proteomes" id="UP000664632">
    <property type="component" value="Unassembled WGS sequence"/>
</dbReference>
<organism evidence="2 3">
    <name type="scientific">Candidatus Enterococcus ikei</name>
    <dbReference type="NCBI Taxonomy" id="2815326"/>
    <lineage>
        <taxon>Bacteria</taxon>
        <taxon>Bacillati</taxon>
        <taxon>Bacillota</taxon>
        <taxon>Bacilli</taxon>
        <taxon>Lactobacillales</taxon>
        <taxon>Enterococcaceae</taxon>
        <taxon>Enterococcus</taxon>
    </lineage>
</organism>
<gene>
    <name evidence="2" type="ORF">JZO69_12330</name>
</gene>
<evidence type="ECO:0000313" key="2">
    <source>
        <dbReference type="EMBL" id="MBO0441151.1"/>
    </source>
</evidence>
<feature type="chain" id="PRO_5046424826" evidence="1">
    <location>
        <begin position="25"/>
        <end position="200"/>
    </location>
</feature>
<dbReference type="RefSeq" id="WP_207113168.1">
    <property type="nucleotide sequence ID" value="NZ_JAFLWD010000032.1"/>
</dbReference>
<proteinExistence type="predicted"/>
<protein>
    <submittedName>
        <fullName evidence="2">Uncharacterized protein</fullName>
    </submittedName>
</protein>
<keyword evidence="3" id="KW-1185">Reference proteome</keyword>